<dbReference type="InterPro" id="IPR013783">
    <property type="entry name" value="Ig-like_fold"/>
</dbReference>
<dbReference type="SUPFAM" id="SSF56988">
    <property type="entry name" value="Anthrax protective antigen"/>
    <property type="match status" value="1"/>
</dbReference>
<organism evidence="12 13">
    <name type="scientific">Xenopus laevis</name>
    <name type="common">African clawed frog</name>
    <dbReference type="NCBI Taxonomy" id="8355"/>
    <lineage>
        <taxon>Eukaryota</taxon>
        <taxon>Metazoa</taxon>
        <taxon>Chordata</taxon>
        <taxon>Craniata</taxon>
        <taxon>Vertebrata</taxon>
        <taxon>Euteleostomi</taxon>
        <taxon>Amphibia</taxon>
        <taxon>Batrachia</taxon>
        <taxon>Anura</taxon>
        <taxon>Pipoidea</taxon>
        <taxon>Pipidae</taxon>
        <taxon>Xenopodinae</taxon>
        <taxon>Xenopus</taxon>
        <taxon>Xenopus</taxon>
    </lineage>
</organism>
<dbReference type="Pfam" id="PF24606">
    <property type="entry name" value="CEMIP_beta-hel"/>
    <property type="match status" value="2"/>
</dbReference>
<dbReference type="InterPro" id="IPR052387">
    <property type="entry name" value="Fibrocystin"/>
</dbReference>
<keyword evidence="5" id="KW-0732">Signal</keyword>
<dbReference type="SMART" id="SM00710">
    <property type="entry name" value="PbH1"/>
    <property type="match status" value="9"/>
</dbReference>
<dbReference type="PANTHER" id="PTHR46769:SF3">
    <property type="entry name" value="FIBROCYSTIN-L"/>
    <property type="match status" value="1"/>
</dbReference>
<evidence type="ECO:0000259" key="11">
    <source>
        <dbReference type="PROSITE" id="PS51820"/>
    </source>
</evidence>
<keyword evidence="4" id="KW-1003">Cell membrane</keyword>
<keyword evidence="7" id="KW-0812">Transmembrane</keyword>
<dbReference type="InterPro" id="IPR055401">
    <property type="entry name" value="CEMIP_beta-hel_dom"/>
</dbReference>
<dbReference type="Gene3D" id="2.60.40.10">
    <property type="entry name" value="Immunoglobulins"/>
    <property type="match status" value="13"/>
</dbReference>
<dbReference type="PROSITE" id="PS51484">
    <property type="entry name" value="G8"/>
    <property type="match status" value="2"/>
</dbReference>
<keyword evidence="6" id="KW-0677">Repeat</keyword>
<feature type="domain" description="G8" evidence="10">
    <location>
        <begin position="2178"/>
        <end position="2298"/>
    </location>
</feature>
<proteinExistence type="predicted"/>
<dbReference type="FunFam" id="2.60.40.10:FF:000616">
    <property type="entry name" value="PKHD1 like 1"/>
    <property type="match status" value="2"/>
</dbReference>
<name>A0A8J1KWC4_XENLA</name>
<dbReference type="FunFam" id="2.60.40.10:FF:001057">
    <property type="entry name" value="PKHD1 like 1"/>
    <property type="match status" value="1"/>
</dbReference>
<dbReference type="InterPro" id="IPR037524">
    <property type="entry name" value="PA14/GLEYA"/>
</dbReference>
<dbReference type="KEGG" id="xla:108718598"/>
<sequence length="4227" mass="458329">MTSPRSETQKRDNKQMLLSVAMTFLQLHENDCIPIYYGQLRVNSITPNYGSLNGATRITILGQGFAEANQFNYGDGNAALGNSVQLVSDTLSIPCDVEKDSNHATQITCYTRPMPADNYLIRVSVDGVPVPDSNVCYGNFQSCSFTSHIYYTPVINSINPFSGTPGAMITIRGKIFTDVFGSNTALSSNSRNVRILRVYAGGMPCDLLIPNSDTLYGLQLDSTSSDMGTMICQYSGTYVGHLNISFISDSYYGRSLPNLATYFVSSLNKITMFQTYAEVTGISPSVGSTEGGTIITITGRNFDETDSPARVLVGGQECIVLGLTDTTITCRTPPRPKILPTLFPGGRGLKCEMWNKTSSYGIDQAINFNENTTNFVGVSWVEDASQTWLLQDFIVRLSGFFVPSETDDYTFYIKGDDYYILMFSETGDPANKTKVANGDYSTSYFSYKSQQSRTFRLQKGKPYYIEIYLKHVYGTPSVDVGVYKPGSVYSETQTSDAVNELQSIESQTTVLQEKQTITLQNWSRSTAIKEVQTINVIKLCETACPALFYRLIVGSEKTDYLSADASAADVQTALNNLWSLRPDTVGVTMTGGSNENIYTVTFNSQRGEFQLLSFEIPDGSNFTVTVAEQTKGRADMSTFTLVWDGVYSRPIADNASPAEVETAMEEMLSSMCPDVYVKYTENMAVKFFKNYENDFTPLNYLRGILTNTETPAFCGRFSLKNPVTVYDSADLRPDQTTYGFISLTIHSQMCFAYKGAPASQIHIVFQYQGSSGTVTLSNDFPYKFPASDSWIYTCVDLLNLIKSTYPGKNYYVQTIGLQASSVFYIDVLYIGQEATTNNFNGEAVRREPALANRGIMISDVAVAPRINGSLNNQYSVTITPVNCGYNIPLLSVGFAMNIENSSDNTATYRGELWPNDTVININRTQAASPPIGGTFSIEAYGKQIQGLAVNISSTDLQYALQTISELGRVSVTSGNGSCSGYSWKIKYLTSTGSQPLLQINDSLVTGINATITAKKLTSGGLFRQRLLGDFLRTPNEVPQVEVYINGIPSKCSGNCGYTWMGAQTPVISGLNTTTYDNAASQVLLISGAGFSKGTRNDTSYVNIGDAPCTIISISATEIQCLIQTTSAGTFPIKVYVGGSGFALSTGWNMTFTVQSTISAVSPSSGSLEGGTLVTLTGTGFSEGSNVQFGSSKCDVVFASLTKIQCWNKAQPEGSVNVVVFTNGYSATLPRSFNYSSSFTPEITAINSNTSSVLGGAVLNISGNRFGSQSPNSAVLIGNAICQILQWNPSTITCTLPSNPPGQYSVLVLVDNLGFASDSSPDQSSITYVLEVNGIHPKFGSLYGGTQITVTGSGFSSNQTNNVVQIGAVPCKITSSSEKELLCTIQSPGKVFTVTNNGKDPVYGSGYAWLPARLDISIGDTVVWTWKPQLFLTGIGYRVFSVSDPANVTYDGKTFISGTTKSPSGVFSYQFTSPGTYYYSSGFVNDARTIFLQGVVYVSPAREKSSALYVSVGGIEAQYNPAPALRLSRAVASCIAPEPTCPQLSNITSNNSLSFGFSSCFSPSITSISPSFGTIHHSIIINGTGFSDIECANQVTIGKYPCTVSYSDQNTVLCNVDPQNSMQVGIAELVSLTVNNYGNAINTIAKEMDRRFALLPHIDSVTPNNGSTAGFTRLTIHGSGFTNINGSTVISGVSCTIISLNYTDIICDTLPGTLQNIKVNVLINGIVSQCKGTCSFSYISSVSATVSSISPTFIYNSTTLYITGSELGTSNNDILVYVGNWLAQVISSNDTELVCTIDSIPAGTYTVKVIVLSKGLATGQLTVTSPAQATLLTPSGSTEGGTCLSITGNGFDPLNTTVLIGGAVCQIVSVTPSSVQCLTPPSIAAVNATVSIRVRSITYPPLSFSYSQSDTPIVSSVVPNTGVPGLSITISGSGFGSDASMTSVNIGNTTCTITTISENQLECSTGNNSGGTFPIVLRTEKGFAKSNVQFKYQLTLTNVSPNVGSFAGGLIITLTGSGFDLLNSRIFVCSSECRVDRSQSNPNSLFCAAPSQNASGSTLTCDVLVANGNDTVQLNSSFTYNSSLTPVISDVTPKRGGTAGGTNLTITGSQFSTDISQITVTVAQANCQVQYANGTHIICVTGAQSPSQRTKVQVKIEGKGLAKMDNADFFYIDVWSSRYTWGGDTPPDEGSLAVITKGQTILLDQSTPVLKMLLIQGGSLIFDEADIELQAENILITDGGLLQIGTEDAPFQHKAIITLHGHLRSPELPVYGAKTLGVRQGTLDLHGQPVPVTWTRLAQTAEAGTSTLILQKSVTWKAGDKIVIASTGNRHSQKENEKMTILSISQDGKTVTLTQPLIYKHLGISITLPDGTVFDARAEVGVLTRNILVRGSTNVEWSDKIQACQDGFNTGEFATQTCFQGRFGEELGSDQFGGCIMFHAPQPNQLLSIGRIEYVEVFHAGQAFRLGRYPIHWHLMGDLHFKSYVRGCGIHQTYNRAVTIHNTHHLLVENTVIYDIMGGAFFIEDGIEHGNILQYNLAVFVRQSTSLLNDDVTPAGFWITNPNNTVRHNAVAGGNHFGFWYRMHDNPDGSSYDPTICQKRVPLGEFYNNTVHSQGWFGIWIFEEYFPKVGGGCTSSIPQPATFKSLTTWNCQKGAEWVNGGALQFHNFTMVNNEDAGIEIKRVISEHVNGWGETSGALIKNAKIVGHVDELGLGSDYCTAKGIVLPFDEGLTVSSVKFMNFDRPGCASIGVTSITCICVDRCGGWSAKFDSIQYFNSPNKAGFRWEHEVVLIDMDGTLTGNIGNKVVPESGLLDPSQCRKSRDWSIGFNGYVCNSTVRFHRLAFNNPTPTSLLGKDVILSNTFGVSIVPFLAKRLTHKPGWMALLPSTATHNWYFHDADFITNITYQSTFYGFKNTDYVIISHNLTQRSDMFTIVDTRNGSQQQVTYDTNKNGDWYFNDSTATLYYLVSGKRKLSKRSIAGALDPDMTNVNVNLGVNSCYFKNCIPPPPASTIVPSVYDYWSNQSFWESSVENNKTIPKEGSNVVIPADKRVVADVDIPPLEMLVIYGILEIRNLTNNSSTNISSAYKTTVLSATYISIQGGRLIAGKENDPFQGELHIILKGNHSTPEMPLPNGPNQGSKVLGVFGQLDLHGMPRSVYRTKLATTAAEGSLNITLVDSVDWKAGEEIVITTTSYDTWQTETRQIITISPDMRTITLNASLHYTHIAESYSVANTSWNYTMAADVALLTRNIKIIGQDYPGWYQESFGARVLVSTFTMNNVQYTGSARIENVEFYHSGQEGYRDPKDPRYSLAFLYLGEVSGNTSYILGCSFHHGFSPAIGVFATNGLDIADNVIHFTVGEGIVVSGERIRLRRNLVSVAVWPGTYQDREELNNILWHAGIEISQGTDIVLQNNVVAGFERVGYHINGEPCTDGNDTSVQWLNNEAHGGLYGVYMNKDGLPGCSLIRRFTVWRCWDYGFYSQTPESVKIAESVFVDNGMGIFTIIYTPAATSHELSNKTVAVSNSLLVGSSPNFNCSNVLTDSDANINFTALHRSIRPLTGGRSGISWPSFISAHNMAPRKPHAGLKSYNAITGLMIVQDTTLVGYKTVCSSETNIMFFTNPLNDDLQHPIEVSRIKMFDSTEDQKLFIHRPDLSKINPTACVDMYCDAKKKSLLKDLDGSFLENQGAVVPESEYEWDKDPRYGVGDYRIPKVMLTQRNGSQIPVAEVAPYKGIVRDSTCVYMSAWEAYKCFGLNYEMMVIESLDSDTETRRLSPVAVLGSGYIDLINGPQQHEWCSGYTCQKRVSLFHAIVATNKSFDIYFTSTSPQSLRLILLNSDNSKVVRVGLFYSNPQRLDVYINNSYVLPTNGDVQSNGDVLFKEPSYKGQFMPQLSSNIVGENFFDNDYKMLYILVRGSTPVEVRTTPLIVVSFKLPAMTVDQFYGDNLVRNLALFLKIPAQKIRITKIIAEGSRRRKRAAGGLTVSVKIADPPGQQSNSTNSTAATLNYSNFQNMSQSLAAASISGSLSSFLNVTVSSLFISDPVPSPSDPAWSQVANKTVDRTENTIGSYLASVSSLIVVVQPVAGTPGQVLAQQPAVMALDSQGTCVSVSVSSLSLTVRLKNSNNSYVDSGLGGTTTIPFSGCWANYTDLALQLPGSGFTMEFVLNNIYGQTSSFDSKAVAATSAATTTTTSGQPIVTTSGSAIICPAQTIVLLALILIGMNLCLDLL</sequence>
<dbReference type="InterPro" id="IPR006626">
    <property type="entry name" value="PbH1"/>
</dbReference>
<dbReference type="FunFam" id="2.60.40.10:FF:001292">
    <property type="entry name" value="PKHD1 like 1"/>
    <property type="match status" value="1"/>
</dbReference>
<evidence type="ECO:0000259" key="10">
    <source>
        <dbReference type="PROSITE" id="PS51484"/>
    </source>
</evidence>
<dbReference type="CDD" id="cd00603">
    <property type="entry name" value="IPT_PCSR"/>
    <property type="match status" value="12"/>
</dbReference>
<feature type="domain" description="PA14" evidence="11">
    <location>
        <begin position="344"/>
        <end position="498"/>
    </location>
</feature>
<evidence type="ECO:0000256" key="3">
    <source>
        <dbReference type="ARBA" id="ARBA00004316"/>
    </source>
</evidence>
<accession>A0A8J1KWC4</accession>
<dbReference type="PANTHER" id="PTHR46769">
    <property type="entry name" value="POLYCYSTIC KIDNEY AND HEPATIC DISEASE 1 (AUTOSOMAL RECESSIVE)-LIKE 1"/>
    <property type="match status" value="1"/>
</dbReference>
<evidence type="ECO:0000313" key="12">
    <source>
        <dbReference type="Proteomes" id="UP000186698"/>
    </source>
</evidence>
<reference evidence="13" key="1">
    <citation type="submission" date="2025-08" db="UniProtKB">
        <authorList>
            <consortium name="RefSeq"/>
        </authorList>
    </citation>
    <scope>IDENTIFICATION</scope>
    <source>
        <strain evidence="13">J_2021</strain>
        <tissue evidence="13">Erythrocytes</tissue>
    </source>
</reference>
<dbReference type="GeneID" id="108718598"/>
<protein>
    <submittedName>
        <fullName evidence="13">Fibrocystin-L</fullName>
    </submittedName>
</protein>
<evidence type="ECO:0000256" key="5">
    <source>
        <dbReference type="ARBA" id="ARBA00022729"/>
    </source>
</evidence>
<keyword evidence="7" id="KW-1133">Transmembrane helix</keyword>
<dbReference type="SUPFAM" id="SSF49503">
    <property type="entry name" value="Cupredoxins"/>
    <property type="match status" value="1"/>
</dbReference>
<evidence type="ECO:0000313" key="13">
    <source>
        <dbReference type="RefSeq" id="XP_041421605.1"/>
    </source>
</evidence>
<dbReference type="RefSeq" id="XP_041421605.1">
    <property type="nucleotide sequence ID" value="XM_041565671.1"/>
</dbReference>
<keyword evidence="12" id="KW-1185">Reference proteome</keyword>
<feature type="domain" description="G8" evidence="10">
    <location>
        <begin position="3024"/>
        <end position="3164"/>
    </location>
</feature>
<evidence type="ECO:0000256" key="8">
    <source>
        <dbReference type="ARBA" id="ARBA00023180"/>
    </source>
</evidence>
<keyword evidence="9" id="KW-0966">Cell projection</keyword>
<keyword evidence="8" id="KW-0325">Glycoprotein</keyword>
<dbReference type="GO" id="GO:0005886">
    <property type="term" value="C:plasma membrane"/>
    <property type="evidence" value="ECO:0007669"/>
    <property type="project" value="UniProtKB-SubCell"/>
</dbReference>
<dbReference type="PROSITE" id="PS51820">
    <property type="entry name" value="PA14"/>
    <property type="match status" value="1"/>
</dbReference>
<dbReference type="InterPro" id="IPR008972">
    <property type="entry name" value="Cupredoxin"/>
</dbReference>
<gene>
    <name evidence="13" type="primary">LOC108718598</name>
</gene>
<dbReference type="OrthoDB" id="120976at2759"/>
<dbReference type="FunFam" id="2.60.40.10:FF:001195">
    <property type="entry name" value="PKHD1 like 1"/>
    <property type="match status" value="1"/>
</dbReference>
<dbReference type="SUPFAM" id="SSF81296">
    <property type="entry name" value="E set domains"/>
    <property type="match status" value="14"/>
</dbReference>
<dbReference type="Pfam" id="PF10162">
    <property type="entry name" value="G8"/>
    <property type="match status" value="2"/>
</dbReference>
<dbReference type="SMART" id="SM00429">
    <property type="entry name" value="IPT"/>
    <property type="match status" value="12"/>
</dbReference>
<dbReference type="InterPro" id="IPR014756">
    <property type="entry name" value="Ig_E-set"/>
</dbReference>
<dbReference type="InterPro" id="IPR011050">
    <property type="entry name" value="Pectin_lyase_fold/virulence"/>
</dbReference>
<dbReference type="InterPro" id="IPR002909">
    <property type="entry name" value="IPT_dom"/>
</dbReference>
<evidence type="ECO:0000256" key="6">
    <source>
        <dbReference type="ARBA" id="ARBA00022737"/>
    </source>
</evidence>
<dbReference type="InterPro" id="IPR019316">
    <property type="entry name" value="G8_domain"/>
</dbReference>
<dbReference type="Pfam" id="PF07691">
    <property type="entry name" value="PA14"/>
    <property type="match status" value="1"/>
</dbReference>
<dbReference type="GO" id="GO:0042995">
    <property type="term" value="C:cell projection"/>
    <property type="evidence" value="ECO:0007669"/>
    <property type="project" value="UniProtKB-SubCell"/>
</dbReference>
<dbReference type="Gene3D" id="2.60.40.420">
    <property type="entry name" value="Cupredoxins - blue copper proteins"/>
    <property type="match status" value="1"/>
</dbReference>
<dbReference type="InterPro" id="IPR011658">
    <property type="entry name" value="PA14_dom"/>
</dbReference>
<dbReference type="SMART" id="SM01225">
    <property type="entry name" value="G8"/>
    <property type="match status" value="2"/>
</dbReference>
<dbReference type="Gene3D" id="2.60.120.1560">
    <property type="match status" value="1"/>
</dbReference>
<evidence type="ECO:0000256" key="4">
    <source>
        <dbReference type="ARBA" id="ARBA00022475"/>
    </source>
</evidence>
<dbReference type="SMART" id="SM00758">
    <property type="entry name" value="PA14"/>
    <property type="match status" value="1"/>
</dbReference>
<dbReference type="Pfam" id="PF01833">
    <property type="entry name" value="TIG"/>
    <property type="match status" value="14"/>
</dbReference>
<dbReference type="FunFam" id="2.60.40.420:FF:000065">
    <property type="entry name" value="Fibrocystin-L"/>
    <property type="match status" value="1"/>
</dbReference>
<dbReference type="FunFam" id="2.60.40.10:FF:000857">
    <property type="entry name" value="PKHD1 like 1"/>
    <property type="match status" value="1"/>
</dbReference>
<evidence type="ECO:0000256" key="2">
    <source>
        <dbReference type="ARBA" id="ARBA00004236"/>
    </source>
</evidence>
<evidence type="ECO:0000256" key="1">
    <source>
        <dbReference type="ARBA" id="ARBA00004167"/>
    </source>
</evidence>
<evidence type="ECO:0000256" key="7">
    <source>
        <dbReference type="ARBA" id="ARBA00022989"/>
    </source>
</evidence>
<comment type="subcellular location">
    <subcellularLocation>
        <location evidence="2">Cell membrane</location>
    </subcellularLocation>
    <subcellularLocation>
        <location evidence="3">Cell projection</location>
    </subcellularLocation>
    <subcellularLocation>
        <location evidence="1">Membrane</location>
        <topology evidence="1">Single-pass membrane protein</topology>
    </subcellularLocation>
</comment>
<keyword evidence="7" id="KW-0472">Membrane</keyword>
<evidence type="ECO:0000256" key="9">
    <source>
        <dbReference type="ARBA" id="ARBA00023273"/>
    </source>
</evidence>
<dbReference type="Proteomes" id="UP000186698">
    <property type="component" value="Chromosome 6L"/>
</dbReference>
<dbReference type="SUPFAM" id="SSF51126">
    <property type="entry name" value="Pectin lyase-like"/>
    <property type="match status" value="1"/>
</dbReference>
<dbReference type="FunFam" id="2.60.40.10:FF:001316">
    <property type="entry name" value="PKHD1 like 1"/>
    <property type="match status" value="1"/>
</dbReference>